<reference evidence="8" key="1">
    <citation type="submission" date="2019-07" db="EMBL/GenBank/DDBJ databases">
        <title>Bacillus alkalisoli sp. nov. isolated from saline soil.</title>
        <authorList>
            <person name="Sun J.-Q."/>
            <person name="Xu L."/>
        </authorList>
    </citation>
    <scope>NUCLEOTIDE SEQUENCE [LARGE SCALE GENOMIC DNA]</scope>
    <source>
        <strain evidence="8">M4U3P1</strain>
    </source>
</reference>
<dbReference type="PANTHER" id="PTHR42913:SF9">
    <property type="entry name" value="SLR1591 PROTEIN"/>
    <property type="match status" value="1"/>
</dbReference>
<dbReference type="KEGG" id="psua:FLK61_41265"/>
<proteinExistence type="inferred from homology"/>
<dbReference type="Gene3D" id="3.50.50.100">
    <property type="match status" value="1"/>
</dbReference>
<evidence type="ECO:0000256" key="1">
    <source>
        <dbReference type="ARBA" id="ARBA00001974"/>
    </source>
</evidence>
<dbReference type="InterPro" id="IPR017584">
    <property type="entry name" value="Pyridine_nucleo_diS_OxRdtase_N"/>
</dbReference>
<evidence type="ECO:0000256" key="3">
    <source>
        <dbReference type="ARBA" id="ARBA00022630"/>
    </source>
</evidence>
<gene>
    <name evidence="7" type="ORF">FLK61_41265</name>
</gene>
<dbReference type="EMBL" id="CP041372">
    <property type="protein sequence ID" value="QKS73023.1"/>
    <property type="molecule type" value="Genomic_DNA"/>
</dbReference>
<keyword evidence="4" id="KW-0274">FAD</keyword>
<evidence type="ECO:0000256" key="4">
    <source>
        <dbReference type="ARBA" id="ARBA00022827"/>
    </source>
</evidence>
<keyword evidence="5" id="KW-0560">Oxidoreductase</keyword>
<dbReference type="AlphaFoldDB" id="A0A859FJP2"/>
<evidence type="ECO:0000259" key="6">
    <source>
        <dbReference type="Pfam" id="PF07992"/>
    </source>
</evidence>
<dbReference type="NCBIfam" id="TIGR03169">
    <property type="entry name" value="Nterm_to_SelD"/>
    <property type="match status" value="1"/>
</dbReference>
<evidence type="ECO:0000256" key="2">
    <source>
        <dbReference type="ARBA" id="ARBA00005272"/>
    </source>
</evidence>
<organism evidence="7 8">
    <name type="scientific">Paenalkalicoccus suaedae</name>
    <dbReference type="NCBI Taxonomy" id="2592382"/>
    <lineage>
        <taxon>Bacteria</taxon>
        <taxon>Bacillati</taxon>
        <taxon>Bacillota</taxon>
        <taxon>Bacilli</taxon>
        <taxon>Bacillales</taxon>
        <taxon>Bacillaceae</taxon>
        <taxon>Paenalkalicoccus</taxon>
    </lineage>
</organism>
<comment type="cofactor">
    <cofactor evidence="1">
        <name>FAD</name>
        <dbReference type="ChEBI" id="CHEBI:57692"/>
    </cofactor>
</comment>
<dbReference type="RefSeq" id="WP_176010989.1">
    <property type="nucleotide sequence ID" value="NZ_CP041372.2"/>
</dbReference>
<dbReference type="InterPro" id="IPR023753">
    <property type="entry name" value="FAD/NAD-binding_dom"/>
</dbReference>
<evidence type="ECO:0000313" key="8">
    <source>
        <dbReference type="Proteomes" id="UP000318138"/>
    </source>
</evidence>
<protein>
    <submittedName>
        <fullName evidence="7">FAD-dependent oxidoreductase</fullName>
    </submittedName>
</protein>
<sequence>MKQLVLAGGGHVHLHVIKQFMKHPPKDIRITLISPSPYQYYSGMFSGFAEGIYDVDDIRVDLPRLAQKANVTFVQDAVTKVNPDERTVMTKGGETISYDAVSFDVGSITASANRPDVQAHADVMKPNPHFPQTIEKVRAAERPVIVGGGAAGTEVALSMQIWREARGISGPLTLVSASELLAGQGAKASKRMTRIVERTRIKLLTGASVTKIDDAQIHTDQGAIDYDAILWLTGPAALPIFTDSGLATDERGFLSVTRTLQSTQHESIFAAGDCASLVDYPELPKNGVYAIRQAPVLYQNLLHYLSGETLDEFSPQKKYLSVVSIGKKRGVLLYGKRVVVGKIPWQIKHGIDVRYMKSFE</sequence>
<feature type="domain" description="FAD/NAD(P)-binding" evidence="6">
    <location>
        <begin position="7"/>
        <end position="293"/>
    </location>
</feature>
<accession>A0A859FJP2</accession>
<dbReference type="Pfam" id="PF07992">
    <property type="entry name" value="Pyr_redox_2"/>
    <property type="match status" value="1"/>
</dbReference>
<dbReference type="GO" id="GO:0003955">
    <property type="term" value="F:NAD(P)H dehydrogenase (quinone) activity"/>
    <property type="evidence" value="ECO:0007669"/>
    <property type="project" value="TreeGrafter"/>
</dbReference>
<dbReference type="GO" id="GO:0019646">
    <property type="term" value="P:aerobic electron transport chain"/>
    <property type="evidence" value="ECO:0007669"/>
    <property type="project" value="TreeGrafter"/>
</dbReference>
<dbReference type="SUPFAM" id="SSF51905">
    <property type="entry name" value="FAD/NAD(P)-binding domain"/>
    <property type="match status" value="2"/>
</dbReference>
<evidence type="ECO:0000256" key="5">
    <source>
        <dbReference type="ARBA" id="ARBA00023002"/>
    </source>
</evidence>
<keyword evidence="3" id="KW-0285">Flavoprotein</keyword>
<dbReference type="Proteomes" id="UP000318138">
    <property type="component" value="Chromosome"/>
</dbReference>
<dbReference type="PANTHER" id="PTHR42913">
    <property type="entry name" value="APOPTOSIS-INDUCING FACTOR 1"/>
    <property type="match status" value="1"/>
</dbReference>
<evidence type="ECO:0000313" key="7">
    <source>
        <dbReference type="EMBL" id="QKS73023.1"/>
    </source>
</evidence>
<dbReference type="InterPro" id="IPR051169">
    <property type="entry name" value="NADH-Q_oxidoreductase"/>
</dbReference>
<keyword evidence="8" id="KW-1185">Reference proteome</keyword>
<dbReference type="InterPro" id="IPR036188">
    <property type="entry name" value="FAD/NAD-bd_sf"/>
</dbReference>
<comment type="similarity">
    <text evidence="2">Belongs to the NADH dehydrogenase family.</text>
</comment>
<name>A0A859FJP2_9BACI</name>